<gene>
    <name evidence="1" type="ordered locus">SNE_A13620</name>
</gene>
<dbReference type="AlphaFoldDB" id="F8L8U6"/>
<dbReference type="HOGENOM" id="CLU_2234772_0_0_0"/>
<dbReference type="KEGG" id="sng:SNE_A13620"/>
<keyword evidence="2" id="KW-1185">Reference proteome</keyword>
<dbReference type="EMBL" id="FR872582">
    <property type="protein sequence ID" value="CCB89239.1"/>
    <property type="molecule type" value="Genomic_DNA"/>
</dbReference>
<accession>F8L8U6</accession>
<reference key="1">
    <citation type="journal article" date="2011" name="Mol. Biol. Evol.">
        <title>Unity in variety -- the pan-genome of the Chlamydiae.</title>
        <authorList>
            <person name="Collingro A."/>
            <person name="Tischler P."/>
            <person name="Weinmaier T."/>
            <person name="Penz T."/>
            <person name="Heinz E."/>
            <person name="Brunham R.C."/>
            <person name="Read T.D."/>
            <person name="Bavoil P.M."/>
            <person name="Sachse K."/>
            <person name="Kahane S."/>
            <person name="Friedman M.G."/>
            <person name="Rattei T."/>
            <person name="Myers G.S.A."/>
            <person name="Horn M."/>
        </authorList>
    </citation>
    <scope>NUCLEOTIDE SEQUENCE</scope>
    <source>
        <strain>Z</strain>
    </source>
</reference>
<organism evidence="1 2">
    <name type="scientific">Simkania negevensis (strain ATCC VR-1471 / DSM 27360 / Z)</name>
    <dbReference type="NCBI Taxonomy" id="331113"/>
    <lineage>
        <taxon>Bacteria</taxon>
        <taxon>Pseudomonadati</taxon>
        <taxon>Chlamydiota</taxon>
        <taxon>Chlamydiia</taxon>
        <taxon>Parachlamydiales</taxon>
        <taxon>Simkaniaceae</taxon>
        <taxon>Simkania</taxon>
    </lineage>
</organism>
<name>F8L8U6_SIMNZ</name>
<reference evidence="1 2" key="2">
    <citation type="journal article" date="2011" name="Mol. Biol. Evol.">
        <title>Unity in variety--the pan-genome of the Chlamydiae.</title>
        <authorList>
            <person name="Collingro A."/>
            <person name="Tischler P."/>
            <person name="Weinmaier T."/>
            <person name="Penz T."/>
            <person name="Heinz E."/>
            <person name="Brunham R.C."/>
            <person name="Read T.D."/>
            <person name="Bavoil P.M."/>
            <person name="Sachse K."/>
            <person name="Kahane S."/>
            <person name="Friedman M.G."/>
            <person name="Rattei T."/>
            <person name="Myers G.S."/>
            <person name="Horn M."/>
        </authorList>
    </citation>
    <scope>NUCLEOTIDE SEQUENCE [LARGE SCALE GENOMIC DNA]</scope>
    <source>
        <strain evidence="2">ATCC VR-1471 / Z</strain>
    </source>
</reference>
<protein>
    <submittedName>
        <fullName evidence="1">Uncharacterized protein</fullName>
    </submittedName>
</protein>
<evidence type="ECO:0000313" key="2">
    <source>
        <dbReference type="Proteomes" id="UP000000496"/>
    </source>
</evidence>
<evidence type="ECO:0000313" key="1">
    <source>
        <dbReference type="EMBL" id="CCB89239.1"/>
    </source>
</evidence>
<proteinExistence type="predicted"/>
<dbReference type="Proteomes" id="UP000000496">
    <property type="component" value="Chromosome gsn.131"/>
</dbReference>
<sequence>MNQYGRFICYSFLLNREQHETLHQEVQHSVVYFGNCEKLVFIHSGSTFCPIRNLLRELFSSSCQTGVEILIGALMGAKVLTPAMGFYSLAIQAIKGADLTYFNLN</sequence>